<gene>
    <name evidence="2" type="ORF">Terrestrivirus10_3</name>
</gene>
<proteinExistence type="predicted"/>
<sequence length="304" mass="35752">MEIINRRGFTVIANSGCEGRYKYTCIFISILDFFRFCRRVPAENQVLTIDDIREISQFSEIGRYNEMFDIDKLGHRGCLIRLLEIFDISLDIYHYNVSQNRNGIVNTCWIGEPGFQFNQNNQNNQNNHIAIISYGSHFELIISETPTTRALDIDHILVTQHGRRCFDYAYNPRTHEQNRNQNRQNHQNRSHRNQRRKNRNKTKHIQQNQEVYTKTNDSAWNDLLINRMIANQQINNLIEETRGITEEYVALSAVLGHDGNTMDIDMLTIHDRINITRQEILRVGKIVQSLLETINVIDEQMNNN</sequence>
<feature type="region of interest" description="Disordered" evidence="1">
    <location>
        <begin position="174"/>
        <end position="207"/>
    </location>
</feature>
<name>A0A3G4ZT50_9VIRU</name>
<reference evidence="2" key="1">
    <citation type="submission" date="2018-10" db="EMBL/GenBank/DDBJ databases">
        <title>Hidden diversity of soil giant viruses.</title>
        <authorList>
            <person name="Schulz F."/>
            <person name="Alteio L."/>
            <person name="Goudeau D."/>
            <person name="Ryan E.M."/>
            <person name="Malmstrom R.R."/>
            <person name="Blanchard J."/>
            <person name="Woyke T."/>
        </authorList>
    </citation>
    <scope>NUCLEOTIDE SEQUENCE</scope>
    <source>
        <strain evidence="2">TEV1</strain>
    </source>
</reference>
<evidence type="ECO:0000256" key="1">
    <source>
        <dbReference type="SAM" id="MobiDB-lite"/>
    </source>
</evidence>
<protein>
    <submittedName>
        <fullName evidence="2">Uncharacterized protein</fullName>
    </submittedName>
</protein>
<feature type="compositionally biased region" description="Basic residues" evidence="1">
    <location>
        <begin position="186"/>
        <end position="204"/>
    </location>
</feature>
<organism evidence="2">
    <name type="scientific">Terrestrivirus sp</name>
    <dbReference type="NCBI Taxonomy" id="2487775"/>
    <lineage>
        <taxon>Viruses</taxon>
        <taxon>Varidnaviria</taxon>
        <taxon>Bamfordvirae</taxon>
        <taxon>Nucleocytoviricota</taxon>
        <taxon>Megaviricetes</taxon>
        <taxon>Imitervirales</taxon>
        <taxon>Mimiviridae</taxon>
        <taxon>Klosneuvirinae</taxon>
    </lineage>
</organism>
<accession>A0A3G4ZT50</accession>
<dbReference type="EMBL" id="MK071988">
    <property type="protein sequence ID" value="AYV76619.1"/>
    <property type="molecule type" value="Genomic_DNA"/>
</dbReference>
<evidence type="ECO:0000313" key="2">
    <source>
        <dbReference type="EMBL" id="AYV76619.1"/>
    </source>
</evidence>